<dbReference type="Proteomes" id="UP001410648">
    <property type="component" value="Unassembled WGS sequence"/>
</dbReference>
<accession>A0ABN1B5F8</accession>
<keyword evidence="2" id="KW-1185">Reference proteome</keyword>
<evidence type="ECO:0000313" key="1">
    <source>
        <dbReference type="EMBL" id="GAA0490301.1"/>
    </source>
</evidence>
<dbReference type="EMBL" id="BAAADA010000159">
    <property type="protein sequence ID" value="GAA0490301.1"/>
    <property type="molecule type" value="Genomic_DNA"/>
</dbReference>
<protein>
    <submittedName>
        <fullName evidence="1">Uncharacterized protein</fullName>
    </submittedName>
</protein>
<comment type="caution">
    <text evidence="1">The sequence shown here is derived from an EMBL/GenBank/DDBJ whole genome shotgun (WGS) entry which is preliminary data.</text>
</comment>
<sequence length="70" mass="8335">MLIQVNNCEYWIEMCIFNSIEEDTDAYSDWLSNKKLRPYIILNKKRTLQPEETLTWLMNLKVPQANGKVV</sequence>
<evidence type="ECO:0000313" key="2">
    <source>
        <dbReference type="Proteomes" id="UP001410648"/>
    </source>
</evidence>
<gene>
    <name evidence="1" type="ORF">GCM10008936_17640</name>
</gene>
<name>A0ABN1B5F8_9LACT</name>
<reference evidence="1 2" key="1">
    <citation type="journal article" date="2019" name="Int. J. Syst. Evol. Microbiol.">
        <title>The Global Catalogue of Microorganisms (GCM) 10K type strain sequencing project: providing services to taxonomists for standard genome sequencing and annotation.</title>
        <authorList>
            <consortium name="The Broad Institute Genomics Platform"/>
            <consortium name="The Broad Institute Genome Sequencing Center for Infectious Disease"/>
            <person name="Wu L."/>
            <person name="Ma J."/>
        </authorList>
    </citation>
    <scope>NUCLEOTIDE SEQUENCE [LARGE SCALE GENOMIC DNA]</scope>
    <source>
        <strain evidence="1 2">JCM 14232</strain>
    </source>
</reference>
<organism evidence="1 2">
    <name type="scientific">Alkalibacterium indicireducens</name>
    <dbReference type="NCBI Taxonomy" id="398758"/>
    <lineage>
        <taxon>Bacteria</taxon>
        <taxon>Bacillati</taxon>
        <taxon>Bacillota</taxon>
        <taxon>Bacilli</taxon>
        <taxon>Lactobacillales</taxon>
        <taxon>Carnobacteriaceae</taxon>
        <taxon>Alkalibacterium</taxon>
    </lineage>
</organism>
<dbReference type="RefSeq" id="WP_346025142.1">
    <property type="nucleotide sequence ID" value="NZ_BAAADA010000159.1"/>
</dbReference>
<proteinExistence type="predicted"/>